<reference evidence="3 4" key="1">
    <citation type="submission" date="2018-01" db="EMBL/GenBank/DDBJ databases">
        <title>Co-occurrence of chitin degradation, pigmentation and bioactivity in marine Pseudoalteromonas.</title>
        <authorList>
            <person name="Paulsen S."/>
            <person name="Gram L."/>
            <person name="Machado H."/>
        </authorList>
    </citation>
    <scope>NUCLEOTIDE SEQUENCE [LARGE SCALE GENOMIC DNA]</scope>
    <source>
        <strain evidence="3 4">S3898</strain>
    </source>
</reference>
<dbReference type="PANTHER" id="PTHR46558">
    <property type="entry name" value="TRACRIPTIONAL REGULATORY PROTEIN-RELATED-RELATED"/>
    <property type="match status" value="1"/>
</dbReference>
<dbReference type="InterPro" id="IPR010982">
    <property type="entry name" value="Lambda_DNA-bd_dom_sf"/>
</dbReference>
<gene>
    <name evidence="3" type="ORF">C1E23_08265</name>
</gene>
<dbReference type="EMBL" id="PPSX01000023">
    <property type="protein sequence ID" value="RZQ53630.1"/>
    <property type="molecule type" value="Genomic_DNA"/>
</dbReference>
<name>A0A4Q7INX4_9GAMM</name>
<dbReference type="CDD" id="cd00093">
    <property type="entry name" value="HTH_XRE"/>
    <property type="match status" value="1"/>
</dbReference>
<comment type="caution">
    <text evidence="3">The sequence shown here is derived from an EMBL/GenBank/DDBJ whole genome shotgun (WGS) entry which is preliminary data.</text>
</comment>
<dbReference type="Pfam" id="PF01381">
    <property type="entry name" value="HTH_3"/>
    <property type="match status" value="1"/>
</dbReference>
<dbReference type="PROSITE" id="PS50943">
    <property type="entry name" value="HTH_CROC1"/>
    <property type="match status" value="1"/>
</dbReference>
<dbReference type="Gene3D" id="1.10.260.40">
    <property type="entry name" value="lambda repressor-like DNA-binding domains"/>
    <property type="match status" value="1"/>
</dbReference>
<dbReference type="GO" id="GO:0003677">
    <property type="term" value="F:DNA binding"/>
    <property type="evidence" value="ECO:0007669"/>
    <property type="project" value="UniProtKB-KW"/>
</dbReference>
<organism evidence="3 4">
    <name type="scientific">Pseudoalteromonas phenolica</name>
    <dbReference type="NCBI Taxonomy" id="161398"/>
    <lineage>
        <taxon>Bacteria</taxon>
        <taxon>Pseudomonadati</taxon>
        <taxon>Pseudomonadota</taxon>
        <taxon>Gammaproteobacteria</taxon>
        <taxon>Alteromonadales</taxon>
        <taxon>Pseudoalteromonadaceae</taxon>
        <taxon>Pseudoalteromonas</taxon>
    </lineage>
</organism>
<dbReference type="InterPro" id="IPR001387">
    <property type="entry name" value="Cro/C1-type_HTH"/>
</dbReference>
<keyword evidence="1" id="KW-0238">DNA-binding</keyword>
<evidence type="ECO:0000256" key="1">
    <source>
        <dbReference type="ARBA" id="ARBA00023125"/>
    </source>
</evidence>
<dbReference type="RefSeq" id="WP_130255107.1">
    <property type="nucleotide sequence ID" value="NZ_PPSX01000023.1"/>
</dbReference>
<evidence type="ECO:0000313" key="3">
    <source>
        <dbReference type="EMBL" id="RZQ53630.1"/>
    </source>
</evidence>
<accession>A0A4Q7INX4</accession>
<evidence type="ECO:0000259" key="2">
    <source>
        <dbReference type="PROSITE" id="PS50943"/>
    </source>
</evidence>
<evidence type="ECO:0000313" key="4">
    <source>
        <dbReference type="Proteomes" id="UP000291338"/>
    </source>
</evidence>
<dbReference type="Proteomes" id="UP000291338">
    <property type="component" value="Unassembled WGS sequence"/>
</dbReference>
<feature type="domain" description="HTH cro/C1-type" evidence="2">
    <location>
        <begin position="6"/>
        <end position="60"/>
    </location>
</feature>
<proteinExistence type="predicted"/>
<protein>
    <submittedName>
        <fullName evidence="3">Transcriptional regulator</fullName>
    </submittedName>
</protein>
<dbReference type="PANTHER" id="PTHR46558:SF4">
    <property type="entry name" value="DNA-BIDING PHAGE PROTEIN"/>
    <property type="match status" value="1"/>
</dbReference>
<dbReference type="SMART" id="SM00530">
    <property type="entry name" value="HTH_XRE"/>
    <property type="match status" value="1"/>
</dbReference>
<dbReference type="SUPFAM" id="SSF47413">
    <property type="entry name" value="lambda repressor-like DNA-binding domains"/>
    <property type="match status" value="1"/>
</dbReference>
<sequence>MINKALRVFRQYSELTQLELSNKLEITKNELIEIEKGTKTPSIDILKRYSKVFDVSLESLFFFSENLNRSEKEIPKKFRLFLSDKIIKAMEWKIRKNEEKSLKA</sequence>
<dbReference type="AlphaFoldDB" id="A0A4Q7INX4"/>